<keyword evidence="5 8" id="KW-0812">Transmembrane</keyword>
<keyword evidence="6 8" id="KW-1133">Transmembrane helix</keyword>
<protein>
    <recommendedName>
        <fullName evidence="11">AI-2E family transporter</fullName>
    </recommendedName>
</protein>
<comment type="caution">
    <text evidence="9">The sequence shown here is derived from an EMBL/GenBank/DDBJ whole genome shotgun (WGS) entry which is preliminary data.</text>
</comment>
<reference evidence="9 10" key="1">
    <citation type="journal article" date="2016" name="Nat. Commun.">
        <title>Thousands of microbial genomes shed light on interconnected biogeochemical processes in an aquifer system.</title>
        <authorList>
            <person name="Anantharaman K."/>
            <person name="Brown C.T."/>
            <person name="Hug L.A."/>
            <person name="Sharon I."/>
            <person name="Castelle C.J."/>
            <person name="Probst A.J."/>
            <person name="Thomas B.C."/>
            <person name="Singh A."/>
            <person name="Wilkins M.J."/>
            <person name="Karaoz U."/>
            <person name="Brodie E.L."/>
            <person name="Williams K.H."/>
            <person name="Hubbard S.S."/>
            <person name="Banfield J.F."/>
        </authorList>
    </citation>
    <scope>NUCLEOTIDE SEQUENCE [LARGE SCALE GENOMIC DNA]</scope>
</reference>
<comment type="subcellular location">
    <subcellularLocation>
        <location evidence="1">Cell membrane</location>
        <topology evidence="1">Multi-pass membrane protein</topology>
    </subcellularLocation>
</comment>
<evidence type="ECO:0000256" key="5">
    <source>
        <dbReference type="ARBA" id="ARBA00022692"/>
    </source>
</evidence>
<dbReference type="PANTHER" id="PTHR21716:SF53">
    <property type="entry name" value="PERMEASE PERM-RELATED"/>
    <property type="match status" value="1"/>
</dbReference>
<dbReference type="GO" id="GO:0055085">
    <property type="term" value="P:transmembrane transport"/>
    <property type="evidence" value="ECO:0007669"/>
    <property type="project" value="TreeGrafter"/>
</dbReference>
<sequence length="340" mass="36688">MTTKIEISTSTLVRIALFLLGVWFLFAIRDVLVLLFLVLIIVAGLSPTVDRWAKTITRPGAVVSVFVIIFVLLGMIFSLIIPPFIDQLQQFSANLPAYTEKLSQQPSGFLSSMADVAVRNINQISSYLSNIGEFLFTRTVGVVSGVVAVITVIVLSFYLLLEEDGLRRIYKGILPAEWHGALAETTRKITGKLGSWVRGQLLLMLIVGVLITLGLLIVGSDYALSLGVWAGLTEVVPILGPWLGAIPGVIVGLVASPLQGFLVLIVYIIVQQLEGNIIVPKVMSKAVGLNPFIVILAILVGGKLYGLMGILLGVPMAAVISVIAEDWQVIRHTFGSSRKS</sequence>
<dbReference type="STRING" id="1797471.A3A71_03945"/>
<feature type="transmembrane region" description="Helical" evidence="8">
    <location>
        <begin position="201"/>
        <end position="224"/>
    </location>
</feature>
<feature type="transmembrane region" description="Helical" evidence="8">
    <location>
        <begin position="135"/>
        <end position="161"/>
    </location>
</feature>
<evidence type="ECO:0000256" key="2">
    <source>
        <dbReference type="ARBA" id="ARBA00009773"/>
    </source>
</evidence>
<gene>
    <name evidence="9" type="ORF">A3A71_03945</name>
</gene>
<keyword evidence="4" id="KW-1003">Cell membrane</keyword>
<evidence type="ECO:0000256" key="4">
    <source>
        <dbReference type="ARBA" id="ARBA00022475"/>
    </source>
</evidence>
<feature type="transmembrane region" description="Helical" evidence="8">
    <location>
        <begin position="244"/>
        <end position="270"/>
    </location>
</feature>
<dbReference type="EMBL" id="MEZX01000003">
    <property type="protein sequence ID" value="OGD64293.1"/>
    <property type="molecule type" value="Genomic_DNA"/>
</dbReference>
<dbReference type="GO" id="GO:0005886">
    <property type="term" value="C:plasma membrane"/>
    <property type="evidence" value="ECO:0007669"/>
    <property type="project" value="UniProtKB-SubCell"/>
</dbReference>
<dbReference type="InterPro" id="IPR002549">
    <property type="entry name" value="AI-2E-like"/>
</dbReference>
<dbReference type="PANTHER" id="PTHR21716">
    <property type="entry name" value="TRANSMEMBRANE PROTEIN"/>
    <property type="match status" value="1"/>
</dbReference>
<feature type="transmembrane region" description="Helical" evidence="8">
    <location>
        <begin position="305"/>
        <end position="324"/>
    </location>
</feature>
<keyword evidence="7 8" id="KW-0472">Membrane</keyword>
<feature type="transmembrane region" description="Helical" evidence="8">
    <location>
        <begin position="61"/>
        <end position="85"/>
    </location>
</feature>
<organism evidence="9 10">
    <name type="scientific">Candidatus Berkelbacteria bacterium RIFCSPLOWO2_01_FULL_50_28</name>
    <dbReference type="NCBI Taxonomy" id="1797471"/>
    <lineage>
        <taxon>Bacteria</taxon>
        <taxon>Candidatus Berkelbacteria</taxon>
    </lineage>
</organism>
<evidence type="ECO:0008006" key="11">
    <source>
        <dbReference type="Google" id="ProtNLM"/>
    </source>
</evidence>
<accession>A0A1F5EAA8</accession>
<dbReference type="AlphaFoldDB" id="A0A1F5EAA8"/>
<evidence type="ECO:0000256" key="7">
    <source>
        <dbReference type="ARBA" id="ARBA00023136"/>
    </source>
</evidence>
<evidence type="ECO:0000313" key="10">
    <source>
        <dbReference type="Proteomes" id="UP000177481"/>
    </source>
</evidence>
<dbReference type="Proteomes" id="UP000177481">
    <property type="component" value="Unassembled WGS sequence"/>
</dbReference>
<feature type="transmembrane region" description="Helical" evidence="8">
    <location>
        <begin position="282"/>
        <end position="299"/>
    </location>
</feature>
<dbReference type="Pfam" id="PF01594">
    <property type="entry name" value="AI-2E_transport"/>
    <property type="match status" value="1"/>
</dbReference>
<feature type="transmembrane region" description="Helical" evidence="8">
    <location>
        <begin position="32"/>
        <end position="49"/>
    </location>
</feature>
<name>A0A1F5EAA8_9BACT</name>
<evidence type="ECO:0000256" key="8">
    <source>
        <dbReference type="SAM" id="Phobius"/>
    </source>
</evidence>
<evidence type="ECO:0000256" key="6">
    <source>
        <dbReference type="ARBA" id="ARBA00022989"/>
    </source>
</evidence>
<evidence type="ECO:0000313" key="9">
    <source>
        <dbReference type="EMBL" id="OGD64293.1"/>
    </source>
</evidence>
<feature type="transmembrane region" description="Helical" evidence="8">
    <location>
        <begin position="7"/>
        <end position="26"/>
    </location>
</feature>
<comment type="similarity">
    <text evidence="2">Belongs to the autoinducer-2 exporter (AI-2E) (TC 2.A.86) family.</text>
</comment>
<evidence type="ECO:0000256" key="1">
    <source>
        <dbReference type="ARBA" id="ARBA00004651"/>
    </source>
</evidence>
<evidence type="ECO:0000256" key="3">
    <source>
        <dbReference type="ARBA" id="ARBA00022448"/>
    </source>
</evidence>
<keyword evidence="3" id="KW-0813">Transport</keyword>
<proteinExistence type="inferred from homology"/>